<name>A0A0P0YYS2_9HYPH</name>
<dbReference type="PROSITE" id="PS50995">
    <property type="entry name" value="HTH_MARR_2"/>
    <property type="match status" value="1"/>
</dbReference>
<dbReference type="GO" id="GO:0003677">
    <property type="term" value="F:DNA binding"/>
    <property type="evidence" value="ECO:0007669"/>
    <property type="project" value="UniProtKB-KW"/>
</dbReference>
<dbReference type="Pfam" id="PF01047">
    <property type="entry name" value="MarR"/>
    <property type="match status" value="1"/>
</dbReference>
<dbReference type="InterPro" id="IPR036390">
    <property type="entry name" value="WH_DNA-bd_sf"/>
</dbReference>
<keyword evidence="1" id="KW-0805">Transcription regulation</keyword>
<dbReference type="InterPro" id="IPR039422">
    <property type="entry name" value="MarR/SlyA-like"/>
</dbReference>
<keyword evidence="2" id="KW-0238">DNA-binding</keyword>
<dbReference type="PANTHER" id="PTHR33164:SF64">
    <property type="entry name" value="TRANSCRIPTIONAL REGULATOR SLYA"/>
    <property type="match status" value="1"/>
</dbReference>
<protein>
    <submittedName>
        <fullName evidence="5">Possible regulatory protein, MarR family</fullName>
    </submittedName>
</protein>
<reference evidence="5" key="1">
    <citation type="journal article" date="2015" name="Proc. Natl. Acad. Sci. U.S.A.">
        <title>Bacterial clade with the ribosomal RNA operon on a small plasmid rather than the chromosome.</title>
        <authorList>
            <person name="Anda M."/>
            <person name="Ohtsubo Y."/>
            <person name="Okubo T."/>
            <person name="Sugawara M."/>
            <person name="Nagata Y."/>
            <person name="Tsuda M."/>
            <person name="Minamisawa K."/>
            <person name="Mitsui H."/>
        </authorList>
    </citation>
    <scope>NUCLEOTIDE SEQUENCE</scope>
    <source>
        <strain evidence="5">DSM 14790</strain>
    </source>
</reference>
<dbReference type="AlphaFoldDB" id="A0A0P0YYS2"/>
<dbReference type="PRINTS" id="PR00598">
    <property type="entry name" value="HTHMARR"/>
</dbReference>
<keyword evidence="3" id="KW-0804">Transcription</keyword>
<evidence type="ECO:0000259" key="4">
    <source>
        <dbReference type="PROSITE" id="PS50995"/>
    </source>
</evidence>
<dbReference type="SUPFAM" id="SSF46785">
    <property type="entry name" value="Winged helix' DNA-binding domain"/>
    <property type="match status" value="1"/>
</dbReference>
<dbReference type="GO" id="GO:0003700">
    <property type="term" value="F:DNA-binding transcription factor activity"/>
    <property type="evidence" value="ECO:0007669"/>
    <property type="project" value="InterPro"/>
</dbReference>
<proteinExistence type="predicted"/>
<evidence type="ECO:0000313" key="5">
    <source>
        <dbReference type="EMBL" id="BAT26542.1"/>
    </source>
</evidence>
<dbReference type="PANTHER" id="PTHR33164">
    <property type="entry name" value="TRANSCRIPTIONAL REGULATOR, MARR FAMILY"/>
    <property type="match status" value="1"/>
</dbReference>
<organism evidence="5">
    <name type="scientific">Aurantimonas coralicida</name>
    <dbReference type="NCBI Taxonomy" id="182270"/>
    <lineage>
        <taxon>Bacteria</taxon>
        <taxon>Pseudomonadati</taxon>
        <taxon>Pseudomonadota</taxon>
        <taxon>Alphaproteobacteria</taxon>
        <taxon>Hyphomicrobiales</taxon>
        <taxon>Aurantimonadaceae</taxon>
        <taxon>Aurantimonas</taxon>
    </lineage>
</organism>
<dbReference type="Gene3D" id="1.10.10.10">
    <property type="entry name" value="Winged helix-like DNA-binding domain superfamily/Winged helix DNA-binding domain"/>
    <property type="match status" value="1"/>
</dbReference>
<sequence length="172" mass="18806">MSQLLPGNALGFVIVDLGRLYRQAFEKAVIDAGMELTPGEIRALAYVGRYSGSRQAVLAERMGVEPMTLSAYLDRLEARGLISRSVDPNDRRAKVIAPTSSAERVFEEARPVALAVYERTVSGLSEDERKTVDVIMRKMRANLTNVPLSDGDDRDAPEPLADVAEMRVQGAA</sequence>
<feature type="domain" description="HTH marR-type" evidence="4">
    <location>
        <begin position="7"/>
        <end position="141"/>
    </location>
</feature>
<evidence type="ECO:0000256" key="2">
    <source>
        <dbReference type="ARBA" id="ARBA00023125"/>
    </source>
</evidence>
<evidence type="ECO:0000256" key="1">
    <source>
        <dbReference type="ARBA" id="ARBA00023015"/>
    </source>
</evidence>
<accession>A0A0P0YYS2</accession>
<dbReference type="SMART" id="SM00347">
    <property type="entry name" value="HTH_MARR"/>
    <property type="match status" value="1"/>
</dbReference>
<dbReference type="PROSITE" id="PS01117">
    <property type="entry name" value="HTH_MARR_1"/>
    <property type="match status" value="1"/>
</dbReference>
<evidence type="ECO:0000256" key="3">
    <source>
        <dbReference type="ARBA" id="ARBA00023163"/>
    </source>
</evidence>
<dbReference type="InterPro" id="IPR000835">
    <property type="entry name" value="HTH_MarR-typ"/>
</dbReference>
<dbReference type="GO" id="GO:0006950">
    <property type="term" value="P:response to stress"/>
    <property type="evidence" value="ECO:0007669"/>
    <property type="project" value="TreeGrafter"/>
</dbReference>
<dbReference type="EMBL" id="LC066372">
    <property type="protein sequence ID" value="BAT26542.1"/>
    <property type="molecule type" value="Genomic_DNA"/>
</dbReference>
<dbReference type="RefSeq" id="WP_024351911.1">
    <property type="nucleotide sequence ID" value="NZ_CAXPIT010000059.1"/>
</dbReference>
<dbReference type="InterPro" id="IPR023187">
    <property type="entry name" value="Tscrpt_reg_MarR-type_CS"/>
</dbReference>
<dbReference type="InterPro" id="IPR036388">
    <property type="entry name" value="WH-like_DNA-bd_sf"/>
</dbReference>